<accession>A0A4R2P8H3</accession>
<organism evidence="1 2">
    <name type="scientific">Scopulibacillus darangshiensis</name>
    <dbReference type="NCBI Taxonomy" id="442528"/>
    <lineage>
        <taxon>Bacteria</taxon>
        <taxon>Bacillati</taxon>
        <taxon>Bacillota</taxon>
        <taxon>Bacilli</taxon>
        <taxon>Bacillales</taxon>
        <taxon>Sporolactobacillaceae</taxon>
        <taxon>Scopulibacillus</taxon>
    </lineage>
</organism>
<dbReference type="InterPro" id="IPR003203">
    <property type="entry name" value="CobU/CobP"/>
</dbReference>
<reference evidence="1 2" key="1">
    <citation type="submission" date="2019-03" db="EMBL/GenBank/DDBJ databases">
        <title>Genomic Encyclopedia of Type Strains, Phase IV (KMG-IV): sequencing the most valuable type-strain genomes for metagenomic binning, comparative biology and taxonomic classification.</title>
        <authorList>
            <person name="Goeker M."/>
        </authorList>
    </citation>
    <scope>NUCLEOTIDE SEQUENCE [LARGE SCALE GENOMIC DNA]</scope>
    <source>
        <strain evidence="1 2">DSM 19377</strain>
    </source>
</reference>
<keyword evidence="2" id="KW-1185">Reference proteome</keyword>
<comment type="caution">
    <text evidence="1">The sequence shown here is derived from an EMBL/GenBank/DDBJ whole genome shotgun (WGS) entry which is preliminary data.</text>
</comment>
<name>A0A4R2P8H3_9BACL</name>
<dbReference type="UniPathway" id="UPA00148">
    <property type="reaction ID" value="UER00236"/>
</dbReference>
<proteinExistence type="predicted"/>
<dbReference type="SUPFAM" id="SSF52540">
    <property type="entry name" value="P-loop containing nucleoside triphosphate hydrolases"/>
    <property type="match status" value="1"/>
</dbReference>
<dbReference type="EMBL" id="SLXK01000003">
    <property type="protein sequence ID" value="TCP31259.1"/>
    <property type="molecule type" value="Genomic_DNA"/>
</dbReference>
<keyword evidence="1" id="KW-0418">Kinase</keyword>
<dbReference type="InterPro" id="IPR027417">
    <property type="entry name" value="P-loop_NTPase"/>
</dbReference>
<protein>
    <submittedName>
        <fullName evidence="1">Adenosylcobinamide kinase /adenosylcobinamide-phosphate guanylyltransferase</fullName>
    </submittedName>
</protein>
<gene>
    <name evidence="1" type="ORF">EV207_103143</name>
</gene>
<dbReference type="GO" id="GO:0009236">
    <property type="term" value="P:cobalamin biosynthetic process"/>
    <property type="evidence" value="ECO:0007669"/>
    <property type="project" value="UniProtKB-UniPathway"/>
</dbReference>
<dbReference type="RefSeq" id="WP_132743852.1">
    <property type="nucleotide sequence ID" value="NZ_SLXK01000003.1"/>
</dbReference>
<dbReference type="GO" id="GO:0000166">
    <property type="term" value="F:nucleotide binding"/>
    <property type="evidence" value="ECO:0007669"/>
    <property type="project" value="InterPro"/>
</dbReference>
<sequence>MHFVTGGAYNGKRKWVTGHYGLANRSDSLWLSAYPPLKADILSYRKVATLDTLAETEGFQPITVIEGLERFIQQLLAQEKNDDLCRERWRSVFHMWRRWEIENNQRRIVIIGTDVGKGVVPVERSLRRFRDYVGWCYQDITDFSKRVDVIWYGVANTLKMEGK</sequence>
<dbReference type="Proteomes" id="UP000295416">
    <property type="component" value="Unassembled WGS sequence"/>
</dbReference>
<dbReference type="GO" id="GO:0016779">
    <property type="term" value="F:nucleotidyltransferase activity"/>
    <property type="evidence" value="ECO:0007669"/>
    <property type="project" value="UniProtKB-KW"/>
</dbReference>
<dbReference type="AlphaFoldDB" id="A0A4R2P8H3"/>
<evidence type="ECO:0000313" key="1">
    <source>
        <dbReference type="EMBL" id="TCP31259.1"/>
    </source>
</evidence>
<dbReference type="GO" id="GO:0043752">
    <property type="term" value="F:adenosylcobinamide kinase activity"/>
    <property type="evidence" value="ECO:0007669"/>
    <property type="project" value="InterPro"/>
</dbReference>
<dbReference type="OrthoDB" id="1766664at2"/>
<dbReference type="Pfam" id="PF02283">
    <property type="entry name" value="CobU"/>
    <property type="match status" value="1"/>
</dbReference>
<dbReference type="Gene3D" id="3.40.50.300">
    <property type="entry name" value="P-loop containing nucleotide triphosphate hydrolases"/>
    <property type="match status" value="1"/>
</dbReference>
<evidence type="ECO:0000313" key="2">
    <source>
        <dbReference type="Proteomes" id="UP000295416"/>
    </source>
</evidence>
<keyword evidence="1" id="KW-0808">Transferase</keyword>
<keyword evidence="1" id="KW-0548">Nucleotidyltransferase</keyword>